<keyword evidence="3" id="KW-1185">Reference proteome</keyword>
<dbReference type="RefSeq" id="WP_344821060.1">
    <property type="nucleotide sequence ID" value="NZ_BAAAUV010000001.1"/>
</dbReference>
<gene>
    <name evidence="2" type="ORF">GCM10010468_00720</name>
</gene>
<proteinExistence type="predicted"/>
<organism evidence="2 3">
    <name type="scientific">Actinocorallia longicatena</name>
    <dbReference type="NCBI Taxonomy" id="111803"/>
    <lineage>
        <taxon>Bacteria</taxon>
        <taxon>Bacillati</taxon>
        <taxon>Actinomycetota</taxon>
        <taxon>Actinomycetes</taxon>
        <taxon>Streptosporangiales</taxon>
        <taxon>Thermomonosporaceae</taxon>
        <taxon>Actinocorallia</taxon>
    </lineage>
</organism>
<evidence type="ECO:0000313" key="2">
    <source>
        <dbReference type="EMBL" id="GAA3192068.1"/>
    </source>
</evidence>
<sequence>MPTEKDLAGTWRLVAHFYLEDDGSTSEGPMGERADGLLIYHEDGYMAASLMRTAPPAEDGSPPQAYLGSADDYLGYSGRWQVRDGVVVHQVLIGSHARVVNTEQIREISLEDGVLRLLRHLGGPHDHVVMDWRRVPPERPLSGS</sequence>
<accession>A0ABP6PVY1</accession>
<protein>
    <recommendedName>
        <fullName evidence="1">Lipocalin-like domain-containing protein</fullName>
    </recommendedName>
</protein>
<dbReference type="EMBL" id="BAAAUV010000001">
    <property type="protein sequence ID" value="GAA3192068.1"/>
    <property type="molecule type" value="Genomic_DNA"/>
</dbReference>
<evidence type="ECO:0000313" key="3">
    <source>
        <dbReference type="Proteomes" id="UP001501237"/>
    </source>
</evidence>
<dbReference type="Proteomes" id="UP001501237">
    <property type="component" value="Unassembled WGS sequence"/>
</dbReference>
<reference evidence="3" key="1">
    <citation type="journal article" date="2019" name="Int. J. Syst. Evol. Microbiol.">
        <title>The Global Catalogue of Microorganisms (GCM) 10K type strain sequencing project: providing services to taxonomists for standard genome sequencing and annotation.</title>
        <authorList>
            <consortium name="The Broad Institute Genomics Platform"/>
            <consortium name="The Broad Institute Genome Sequencing Center for Infectious Disease"/>
            <person name="Wu L."/>
            <person name="Ma J."/>
        </authorList>
    </citation>
    <scope>NUCLEOTIDE SEQUENCE [LARGE SCALE GENOMIC DNA]</scope>
    <source>
        <strain evidence="3">JCM 9377</strain>
    </source>
</reference>
<dbReference type="Pfam" id="PF13924">
    <property type="entry name" value="Lipocalin_5"/>
    <property type="match status" value="1"/>
</dbReference>
<feature type="domain" description="Lipocalin-like" evidence="1">
    <location>
        <begin position="8"/>
        <end position="117"/>
    </location>
</feature>
<dbReference type="InterPro" id="IPR024311">
    <property type="entry name" value="Lipocalin-like"/>
</dbReference>
<evidence type="ECO:0000259" key="1">
    <source>
        <dbReference type="Pfam" id="PF13924"/>
    </source>
</evidence>
<name>A0ABP6PVY1_9ACTN</name>
<comment type="caution">
    <text evidence="2">The sequence shown here is derived from an EMBL/GenBank/DDBJ whole genome shotgun (WGS) entry which is preliminary data.</text>
</comment>